<reference evidence="2" key="1">
    <citation type="journal article" date="2014" name="Int. J. Syst. Evol. Microbiol.">
        <title>Complete genome of a new Firmicutes species belonging to the dominant human colonic microbiota ('Ruminococcus bicirculans') reveals two chromosomes and a selective capacity to utilize plant glucans.</title>
        <authorList>
            <consortium name="NISC Comparative Sequencing Program"/>
            <person name="Wegmann U."/>
            <person name="Louis P."/>
            <person name="Goesmann A."/>
            <person name="Henrissat B."/>
            <person name="Duncan S.H."/>
            <person name="Flint H.J."/>
        </authorList>
    </citation>
    <scope>NUCLEOTIDE SEQUENCE</scope>
    <source>
        <strain evidence="2">VKM B-1499</strain>
    </source>
</reference>
<protein>
    <submittedName>
        <fullName evidence="2">Dipeptidase</fullName>
    </submittedName>
</protein>
<accession>A0ABQ5T7D2</accession>
<name>A0ABQ5T7D2_9CAUL</name>
<dbReference type="Pfam" id="PF01244">
    <property type="entry name" value="Peptidase_M19"/>
    <property type="match status" value="1"/>
</dbReference>
<dbReference type="InterPro" id="IPR008257">
    <property type="entry name" value="Pept_M19"/>
</dbReference>
<organism evidence="2 3">
    <name type="scientific">Brevundimonas intermedia</name>
    <dbReference type="NCBI Taxonomy" id="74315"/>
    <lineage>
        <taxon>Bacteria</taxon>
        <taxon>Pseudomonadati</taxon>
        <taxon>Pseudomonadota</taxon>
        <taxon>Alphaproteobacteria</taxon>
        <taxon>Caulobacterales</taxon>
        <taxon>Caulobacteraceae</taxon>
        <taxon>Brevundimonas</taxon>
    </lineage>
</organism>
<evidence type="ECO:0000256" key="1">
    <source>
        <dbReference type="SAM" id="SignalP"/>
    </source>
</evidence>
<dbReference type="RefSeq" id="WP_271164049.1">
    <property type="nucleotide sequence ID" value="NZ_BSFD01000002.1"/>
</dbReference>
<gene>
    <name evidence="2" type="ORF">GCM10017620_06540</name>
</gene>
<feature type="chain" id="PRO_5045355306" evidence="1">
    <location>
        <begin position="27"/>
        <end position="404"/>
    </location>
</feature>
<evidence type="ECO:0000313" key="2">
    <source>
        <dbReference type="EMBL" id="GLK47681.1"/>
    </source>
</evidence>
<sequence length="404" mass="42752">MTYRYSELLVAAASALALLASGAVKAQDADAVHRRALVLDGHADVLLPSTPRRYYLPDGGSRVDLDHLTRGGVDAIVLSVAVGPGPRDAAGVRDALAEAEAKLEKIKAFAADNPERVGIALSADDVQRLVGEGKVAVLIGFQNARSIGADLSQIDAFYREGVRVFAFNHAGHNDFSDSSRPGDAPVAEHHGLSPVGRQAVARLNDLGILIDVSQLSSEALAQTLALTRAPVAATHSNARARIENTRNLTDAELDAIKANGGIVQLTPFNSYLVQPDAAARERVSAVRIAYGLSPDFASANDGYGGLGDRQQAFLDALAPLLPKATLADYVDQLDYVAKRIGWEHVGVGSDFDHGAGVIGFDSAADAPNVTRELLRRGYTQAQIDAIWGGNFLRVLRAAEAARRT</sequence>
<dbReference type="SUPFAM" id="SSF51556">
    <property type="entry name" value="Metallo-dependent hydrolases"/>
    <property type="match status" value="1"/>
</dbReference>
<reference evidence="2" key="2">
    <citation type="submission" date="2023-01" db="EMBL/GenBank/DDBJ databases">
        <authorList>
            <person name="Sun Q."/>
            <person name="Evtushenko L."/>
        </authorList>
    </citation>
    <scope>NUCLEOTIDE SEQUENCE</scope>
    <source>
        <strain evidence="2">VKM B-1499</strain>
    </source>
</reference>
<dbReference type="PANTHER" id="PTHR10443">
    <property type="entry name" value="MICROSOMAL DIPEPTIDASE"/>
    <property type="match status" value="1"/>
</dbReference>
<dbReference type="Gene3D" id="3.20.20.140">
    <property type="entry name" value="Metal-dependent hydrolases"/>
    <property type="match status" value="1"/>
</dbReference>
<keyword evidence="3" id="KW-1185">Reference proteome</keyword>
<dbReference type="EMBL" id="BSFD01000002">
    <property type="protein sequence ID" value="GLK47681.1"/>
    <property type="molecule type" value="Genomic_DNA"/>
</dbReference>
<keyword evidence="1" id="KW-0732">Signal</keyword>
<dbReference type="PROSITE" id="PS51365">
    <property type="entry name" value="RENAL_DIPEPTIDASE_2"/>
    <property type="match status" value="1"/>
</dbReference>
<dbReference type="Proteomes" id="UP001143509">
    <property type="component" value="Unassembled WGS sequence"/>
</dbReference>
<evidence type="ECO:0000313" key="3">
    <source>
        <dbReference type="Proteomes" id="UP001143509"/>
    </source>
</evidence>
<dbReference type="InterPro" id="IPR032466">
    <property type="entry name" value="Metal_Hydrolase"/>
</dbReference>
<dbReference type="PANTHER" id="PTHR10443:SF12">
    <property type="entry name" value="DIPEPTIDASE"/>
    <property type="match status" value="1"/>
</dbReference>
<comment type="caution">
    <text evidence="2">The sequence shown here is derived from an EMBL/GenBank/DDBJ whole genome shotgun (WGS) entry which is preliminary data.</text>
</comment>
<dbReference type="Gene3D" id="1.10.287.650">
    <property type="entry name" value="L27 domain"/>
    <property type="match status" value="1"/>
</dbReference>
<feature type="signal peptide" evidence="1">
    <location>
        <begin position="1"/>
        <end position="26"/>
    </location>
</feature>
<proteinExistence type="predicted"/>